<sequence length="168" mass="18526">MSSIFDMYDYTSAPATITYDDDDKLIDVVLTLGTRGTYTFKIDDNPSGNLNPYAGQVFYKHLDALVERADTSYELRTGGKYAVVTLGDEELPSTAVVVAYSDRIVPKRSDTGTGDWTVAHSKIRPTEPRRKRFTTPSPLRLQVPVSPAVASSIDRSPRPNSGYPDDSN</sequence>
<proteinExistence type="predicted"/>
<organism evidence="2 3">
    <name type="scientific">Rhizoctonia solani</name>
    <dbReference type="NCBI Taxonomy" id="456999"/>
    <lineage>
        <taxon>Eukaryota</taxon>
        <taxon>Fungi</taxon>
        <taxon>Dikarya</taxon>
        <taxon>Basidiomycota</taxon>
        <taxon>Agaricomycotina</taxon>
        <taxon>Agaricomycetes</taxon>
        <taxon>Cantharellales</taxon>
        <taxon>Ceratobasidiaceae</taxon>
        <taxon>Rhizoctonia</taxon>
    </lineage>
</organism>
<comment type="caution">
    <text evidence="2">The sequence shown here is derived from an EMBL/GenBank/DDBJ whole genome shotgun (WGS) entry which is preliminary data.</text>
</comment>
<name>A0A8H3E4A8_9AGAM</name>
<dbReference type="Proteomes" id="UP000663827">
    <property type="component" value="Unassembled WGS sequence"/>
</dbReference>
<dbReference type="AlphaFoldDB" id="A0A8H3E4A8"/>
<gene>
    <name evidence="2" type="ORF">RDB_LOCUS71861</name>
</gene>
<protein>
    <submittedName>
        <fullName evidence="2">Uncharacterized protein</fullName>
    </submittedName>
</protein>
<reference evidence="2" key="1">
    <citation type="submission" date="2021-01" db="EMBL/GenBank/DDBJ databases">
        <authorList>
            <person name="Kaushik A."/>
        </authorList>
    </citation>
    <scope>NUCLEOTIDE SEQUENCE</scope>
    <source>
        <strain evidence="2">AG5</strain>
    </source>
</reference>
<accession>A0A8H3E4A8</accession>
<feature type="region of interest" description="Disordered" evidence="1">
    <location>
        <begin position="110"/>
        <end position="168"/>
    </location>
</feature>
<evidence type="ECO:0000256" key="1">
    <source>
        <dbReference type="SAM" id="MobiDB-lite"/>
    </source>
</evidence>
<evidence type="ECO:0000313" key="2">
    <source>
        <dbReference type="EMBL" id="CAE7138831.1"/>
    </source>
</evidence>
<dbReference type="EMBL" id="CAJNJQ010001441">
    <property type="protein sequence ID" value="CAE7138831.1"/>
    <property type="molecule type" value="Genomic_DNA"/>
</dbReference>
<evidence type="ECO:0000313" key="3">
    <source>
        <dbReference type="Proteomes" id="UP000663827"/>
    </source>
</evidence>